<reference evidence="22" key="1">
    <citation type="submission" date="2015-04" db="UniProtKB">
        <authorList>
            <consortium name="EnsemblPlants"/>
        </authorList>
    </citation>
    <scope>IDENTIFICATION</scope>
</reference>
<dbReference type="Pfam" id="PF13516">
    <property type="entry name" value="LRR_6"/>
    <property type="match status" value="1"/>
</dbReference>
<accession>A0A0D9ZGL5</accession>
<evidence type="ECO:0000256" key="18">
    <source>
        <dbReference type="ARBA" id="ARBA00048679"/>
    </source>
</evidence>
<dbReference type="SMART" id="SM00369">
    <property type="entry name" value="LRR_TYP"/>
    <property type="match status" value="6"/>
</dbReference>
<dbReference type="InterPro" id="IPR013210">
    <property type="entry name" value="LRR_N_plant-typ"/>
</dbReference>
<evidence type="ECO:0000256" key="9">
    <source>
        <dbReference type="ARBA" id="ARBA00022729"/>
    </source>
</evidence>
<sequence length="827" mass="91853">MSTRTRSPWCCRRRTAIKLFTTLSLLLLLPTTTKVCRSCSDGERHALLRRIQPLIGPEFSSNGRLDWDEAVDCCRWEGVTCSVAGRRREAAGGRRVVSLSLPGVGIAGAVDAAVLAPFTALEKLDLSGNQITSFSAANRSDMVVGAVLNNLTALTELHLAGNEITTTGWISNLTSLQVIDMSSNKLHELNGMIDFSINMWLRLQFTQHLVYLDMGSNFLTGEIGQNLLSNLTQVEEVHLGDNNLTGTFDFSSLANNSELHSIVLSNNYKLEIETELVRWTPLFQLEYLNLSNSIVNKRCNGIIPTFLSAQVSLSGIDLSICSLQGRIPSWMLLYNVSLGFLLLRGNSMDFLDTGNLGANVTSSMEVLDLSNNMISMPMPYNLGSLFPYLKYLDMSSNMLHGRVPSLAEAVSSLQVLDLSFNRLDGEISLEFIGNASILTSLLLSHNDLTGPMPPFHWIPRQLIHLSVENNQLSGGLPPLLMNCTNLENLNVRNNRLSGVIPVGLLNFEKLGALLLGGNQFHGVIPWDICLNNNLHFIDLSNNRFSGEIPGCLYSVFWSELPMYYEDDPFGNITQRRQTYVEFTTKGESLTYMGMPLELMTGIDLSMNRLSGTIPSPVGFLRQLKSLNLSHNKLVGSIPDTFMYLLKMESMDLSHNHLNGSVPVELANLSFLSFFSVAYNNLSGEIPFESQLCTLNGTAFEGNENLCGEIVDKICLMNLNHSHDSDDEMHQLLSTDTMDTPLIYWSFVAGSFAIGFWGIIALLIWNTTFRSRLCSFMDGCMSKMGWILAGRMETGIRRNRWTMTEKHAFAWIQAPQRSLVPVGITNPD</sequence>
<keyword evidence="5" id="KW-0808">Transferase</keyword>
<name>A0A0D9ZGL5_9ORYZ</name>
<keyword evidence="15 19" id="KW-0472">Membrane</keyword>
<dbReference type="PRINTS" id="PR00019">
    <property type="entry name" value="LEURICHRPT"/>
</dbReference>
<evidence type="ECO:0000256" key="8">
    <source>
        <dbReference type="ARBA" id="ARBA00022692"/>
    </source>
</evidence>
<evidence type="ECO:0000256" key="4">
    <source>
        <dbReference type="ARBA" id="ARBA00022475"/>
    </source>
</evidence>
<comment type="catalytic activity">
    <reaction evidence="18">
        <text>L-seryl-[protein] + ATP = O-phospho-L-seryl-[protein] + ADP + H(+)</text>
        <dbReference type="Rhea" id="RHEA:17989"/>
        <dbReference type="Rhea" id="RHEA-COMP:9863"/>
        <dbReference type="Rhea" id="RHEA-COMP:11604"/>
        <dbReference type="ChEBI" id="CHEBI:15378"/>
        <dbReference type="ChEBI" id="CHEBI:29999"/>
        <dbReference type="ChEBI" id="CHEBI:30616"/>
        <dbReference type="ChEBI" id="CHEBI:83421"/>
        <dbReference type="ChEBI" id="CHEBI:456216"/>
        <dbReference type="EC" id="2.7.11.1"/>
    </reaction>
</comment>
<evidence type="ECO:0000256" key="3">
    <source>
        <dbReference type="ARBA" id="ARBA00012513"/>
    </source>
</evidence>
<dbReference type="Pfam" id="PF08263">
    <property type="entry name" value="LRRNT_2"/>
    <property type="match status" value="1"/>
</dbReference>
<dbReference type="Gene3D" id="3.80.10.10">
    <property type="entry name" value="Ribonuclease Inhibitor"/>
    <property type="match status" value="1"/>
</dbReference>
<evidence type="ECO:0000256" key="13">
    <source>
        <dbReference type="ARBA" id="ARBA00022840"/>
    </source>
</evidence>
<keyword evidence="13" id="KW-0067">ATP-binding</keyword>
<evidence type="ECO:0000256" key="20">
    <source>
        <dbReference type="SAM" id="SignalP"/>
    </source>
</evidence>
<dbReference type="GO" id="GO:0005524">
    <property type="term" value="F:ATP binding"/>
    <property type="evidence" value="ECO:0007669"/>
    <property type="project" value="UniProtKB-KW"/>
</dbReference>
<evidence type="ECO:0000256" key="11">
    <source>
        <dbReference type="ARBA" id="ARBA00022741"/>
    </source>
</evidence>
<dbReference type="PROSITE" id="PS51450">
    <property type="entry name" value="LRR"/>
    <property type="match status" value="1"/>
</dbReference>
<evidence type="ECO:0000256" key="15">
    <source>
        <dbReference type="ARBA" id="ARBA00023136"/>
    </source>
</evidence>
<evidence type="ECO:0000256" key="1">
    <source>
        <dbReference type="ARBA" id="ARBA00004251"/>
    </source>
</evidence>
<feature type="transmembrane region" description="Helical" evidence="19">
    <location>
        <begin position="741"/>
        <end position="764"/>
    </location>
</feature>
<evidence type="ECO:0000256" key="17">
    <source>
        <dbReference type="ARBA" id="ARBA00047899"/>
    </source>
</evidence>
<dbReference type="InterPro" id="IPR025875">
    <property type="entry name" value="Leu-rich_rpt_4"/>
</dbReference>
<organism evidence="22">
    <name type="scientific">Oryza glumipatula</name>
    <dbReference type="NCBI Taxonomy" id="40148"/>
    <lineage>
        <taxon>Eukaryota</taxon>
        <taxon>Viridiplantae</taxon>
        <taxon>Streptophyta</taxon>
        <taxon>Embryophyta</taxon>
        <taxon>Tracheophyta</taxon>
        <taxon>Spermatophyta</taxon>
        <taxon>Magnoliopsida</taxon>
        <taxon>Liliopsida</taxon>
        <taxon>Poales</taxon>
        <taxon>Poaceae</taxon>
        <taxon>BOP clade</taxon>
        <taxon>Oryzoideae</taxon>
        <taxon>Oryzeae</taxon>
        <taxon>Oryzinae</taxon>
        <taxon>Oryza</taxon>
    </lineage>
</organism>
<comment type="similarity">
    <text evidence="2">Belongs to the RLP family.</text>
</comment>
<dbReference type="Gramene" id="OGLUM04G01070.1">
    <property type="protein sequence ID" value="OGLUM04G01070.1"/>
    <property type="gene ID" value="OGLUM04G01070"/>
</dbReference>
<dbReference type="GO" id="GO:0004674">
    <property type="term" value="F:protein serine/threonine kinase activity"/>
    <property type="evidence" value="ECO:0007669"/>
    <property type="project" value="UniProtKB-KW"/>
</dbReference>
<dbReference type="PANTHER" id="PTHR48062:SF51">
    <property type="entry name" value="LRR RECEPTOR-LIKE SERINE_THREONINE-PROTEIN KINASE ERL1"/>
    <property type="match status" value="1"/>
</dbReference>
<reference evidence="22" key="2">
    <citation type="submission" date="2018-05" db="EMBL/GenBank/DDBJ databases">
        <title>OgluRS3 (Oryza glumaepatula Reference Sequence Version 3).</title>
        <authorList>
            <person name="Zhang J."/>
            <person name="Kudrna D."/>
            <person name="Lee S."/>
            <person name="Talag J."/>
            <person name="Welchert J."/>
            <person name="Wing R.A."/>
        </authorList>
    </citation>
    <scope>NUCLEOTIDE SEQUENCE [LARGE SCALE GENOMIC DNA]</scope>
</reference>
<keyword evidence="9 20" id="KW-0732">Signal</keyword>
<protein>
    <recommendedName>
        <fullName evidence="3">non-specific serine/threonine protein kinase</fullName>
        <ecNumber evidence="3">2.7.11.1</ecNumber>
    </recommendedName>
</protein>
<dbReference type="FunFam" id="3.80.10.10:FF:000111">
    <property type="entry name" value="LRR receptor-like serine/threonine-protein kinase ERECTA"/>
    <property type="match status" value="1"/>
</dbReference>
<dbReference type="PANTHER" id="PTHR48062">
    <property type="entry name" value="RECEPTOR-LIKE PROTEIN 14"/>
    <property type="match status" value="1"/>
</dbReference>
<keyword evidence="14 19" id="KW-1133">Transmembrane helix</keyword>
<dbReference type="InterPro" id="IPR051502">
    <property type="entry name" value="RLP_Defense_Trigger"/>
</dbReference>
<dbReference type="InterPro" id="IPR003591">
    <property type="entry name" value="Leu-rich_rpt_typical-subtyp"/>
</dbReference>
<dbReference type="EC" id="2.7.11.1" evidence="3"/>
<keyword evidence="16" id="KW-0325">Glycoprotein</keyword>
<dbReference type="GO" id="GO:0005886">
    <property type="term" value="C:plasma membrane"/>
    <property type="evidence" value="ECO:0007669"/>
    <property type="project" value="UniProtKB-SubCell"/>
</dbReference>
<evidence type="ECO:0000313" key="22">
    <source>
        <dbReference type="EnsemblPlants" id="OGLUM04G01070.1"/>
    </source>
</evidence>
<evidence type="ECO:0000256" key="12">
    <source>
        <dbReference type="ARBA" id="ARBA00022777"/>
    </source>
</evidence>
<dbReference type="AlphaFoldDB" id="A0A0D9ZGL5"/>
<dbReference type="FunFam" id="3.80.10.10:FF:000095">
    <property type="entry name" value="LRR receptor-like serine/threonine-protein kinase GSO1"/>
    <property type="match status" value="1"/>
</dbReference>
<keyword evidence="23" id="KW-1185">Reference proteome</keyword>
<dbReference type="eggNOG" id="KOG0619">
    <property type="taxonomic scope" value="Eukaryota"/>
</dbReference>
<dbReference type="Pfam" id="PF13855">
    <property type="entry name" value="LRR_8"/>
    <property type="match status" value="1"/>
</dbReference>
<feature type="chain" id="PRO_5002352587" description="non-specific serine/threonine protein kinase" evidence="20">
    <location>
        <begin position="39"/>
        <end position="827"/>
    </location>
</feature>
<evidence type="ECO:0000256" key="19">
    <source>
        <dbReference type="SAM" id="Phobius"/>
    </source>
</evidence>
<dbReference type="STRING" id="40148.A0A0D9ZGL5"/>
<evidence type="ECO:0000256" key="10">
    <source>
        <dbReference type="ARBA" id="ARBA00022737"/>
    </source>
</evidence>
<dbReference type="InterPro" id="IPR032675">
    <property type="entry name" value="LRR_dom_sf"/>
</dbReference>
<keyword evidence="12" id="KW-0418">Kinase</keyword>
<evidence type="ECO:0000313" key="23">
    <source>
        <dbReference type="Proteomes" id="UP000026961"/>
    </source>
</evidence>
<evidence type="ECO:0000256" key="7">
    <source>
        <dbReference type="ARBA" id="ARBA00022626"/>
    </source>
</evidence>
<evidence type="ECO:0000256" key="5">
    <source>
        <dbReference type="ARBA" id="ARBA00022527"/>
    </source>
</evidence>
<dbReference type="Pfam" id="PF12799">
    <property type="entry name" value="LRR_4"/>
    <property type="match status" value="1"/>
</dbReference>
<dbReference type="EnsemblPlants" id="OGLUM04G01070.1">
    <property type="protein sequence ID" value="OGLUM04G01070.1"/>
    <property type="gene ID" value="OGLUM04G01070"/>
</dbReference>
<evidence type="ECO:0000256" key="14">
    <source>
        <dbReference type="ARBA" id="ARBA00022989"/>
    </source>
</evidence>
<keyword evidence="7" id="KW-1070">Brassinosteroid signaling pathway</keyword>
<keyword evidence="10" id="KW-0677">Repeat</keyword>
<evidence type="ECO:0000259" key="21">
    <source>
        <dbReference type="Pfam" id="PF08263"/>
    </source>
</evidence>
<comment type="catalytic activity">
    <reaction evidence="17">
        <text>L-threonyl-[protein] + ATP = O-phospho-L-threonyl-[protein] + ADP + H(+)</text>
        <dbReference type="Rhea" id="RHEA:46608"/>
        <dbReference type="Rhea" id="RHEA-COMP:11060"/>
        <dbReference type="Rhea" id="RHEA-COMP:11605"/>
        <dbReference type="ChEBI" id="CHEBI:15378"/>
        <dbReference type="ChEBI" id="CHEBI:30013"/>
        <dbReference type="ChEBI" id="CHEBI:30616"/>
        <dbReference type="ChEBI" id="CHEBI:61977"/>
        <dbReference type="ChEBI" id="CHEBI:456216"/>
        <dbReference type="EC" id="2.7.11.1"/>
    </reaction>
</comment>
<keyword evidence="6" id="KW-0433">Leucine-rich repeat</keyword>
<keyword evidence="4" id="KW-1003">Cell membrane</keyword>
<dbReference type="GO" id="GO:0009742">
    <property type="term" value="P:brassinosteroid mediated signaling pathway"/>
    <property type="evidence" value="ECO:0007669"/>
    <property type="project" value="UniProtKB-KW"/>
</dbReference>
<keyword evidence="8 19" id="KW-0812">Transmembrane</keyword>
<dbReference type="Proteomes" id="UP000026961">
    <property type="component" value="Chromosome 4"/>
</dbReference>
<evidence type="ECO:0000256" key="16">
    <source>
        <dbReference type="ARBA" id="ARBA00023180"/>
    </source>
</evidence>
<keyword evidence="5" id="KW-0723">Serine/threonine-protein kinase</keyword>
<dbReference type="InterPro" id="IPR001611">
    <property type="entry name" value="Leu-rich_rpt"/>
</dbReference>
<feature type="signal peptide" evidence="20">
    <location>
        <begin position="1"/>
        <end position="38"/>
    </location>
</feature>
<evidence type="ECO:0000256" key="2">
    <source>
        <dbReference type="ARBA" id="ARBA00009592"/>
    </source>
</evidence>
<evidence type="ECO:0000256" key="6">
    <source>
        <dbReference type="ARBA" id="ARBA00022614"/>
    </source>
</evidence>
<dbReference type="SUPFAM" id="SSF52058">
    <property type="entry name" value="L domain-like"/>
    <property type="match status" value="2"/>
</dbReference>
<proteinExistence type="inferred from homology"/>
<dbReference type="Pfam" id="PF00560">
    <property type="entry name" value="LRR_1"/>
    <property type="match status" value="5"/>
</dbReference>
<comment type="subcellular location">
    <subcellularLocation>
        <location evidence="1">Cell membrane</location>
        <topology evidence="1">Single-pass type I membrane protein</topology>
    </subcellularLocation>
</comment>
<feature type="domain" description="Leucine-rich repeat-containing N-terminal plant-type" evidence="21">
    <location>
        <begin position="65"/>
        <end position="82"/>
    </location>
</feature>
<keyword evidence="11" id="KW-0547">Nucleotide-binding</keyword>